<evidence type="ECO:0000313" key="10">
    <source>
        <dbReference type="EMBL" id="RSU10423.1"/>
    </source>
</evidence>
<sequence>MAVNKMKKLTLITERQHEDALLQVIQATQAIEVKEIQEEAVADMFPDELERDSDSYAERLSSHQALLEAIMSSLLILEREVGSGSGGFKRSELTLEELEQQYDDELIAHYTQTILALKDKLSAIEEERKGLNEEEARLVRWRSLDVSPQAYTDMAYCDIRIGSLNLSNQPDFLAAVQQLGTVYCEEVYLSAHHGYYFLISLVSERQAVQRLLSDVSFDVYDYTYDVRPEEAYQSVKDRLVLLRQLEKEVKKELTDCIQWQTALYLAEERVRAQIRREEVKEHLFLSPEIMMLQGWIPEKDVPVLEDGIAKQFQANDVYILLESPTQQEISEDIPTQLSNNKLVAPFEMLTEMYSLPKYDEVDPTPIMTPFYLTFFGMMVADVGYGLLLLAATFIAGKLYVLPKSTDRFMKLFQMLSVPVIVWGAIYGSFFGAAFYDYLPTGPLPLPLLSTTTDVNQILLLSVAFGFIQLMVGLLVNGVQLVKQRKYAESVSEGFAWQGLLLGIVTALLANMLLDNQLLLMLGIVVAVISAVSIVFVPMFSHPSKLKGLAKGLYGLYGITGYIGDLVSYTRLMALGISGGSIAAAFNMIVGFMPPAARFTIGIVLLVVLHVLNLLLSLLSAYVHGIRLQYVEFFGKFYTGGGRAFKPLKTEEKYVNIERKND</sequence>
<dbReference type="GO" id="GO:0007035">
    <property type="term" value="P:vacuolar acidification"/>
    <property type="evidence" value="ECO:0007669"/>
    <property type="project" value="TreeGrafter"/>
</dbReference>
<dbReference type="PANTHER" id="PTHR11629">
    <property type="entry name" value="VACUOLAR PROTON ATPASES"/>
    <property type="match status" value="1"/>
</dbReference>
<keyword evidence="3" id="KW-0813">Transport</keyword>
<dbReference type="GO" id="GO:0046961">
    <property type="term" value="F:proton-transporting ATPase activity, rotational mechanism"/>
    <property type="evidence" value="ECO:0007669"/>
    <property type="project" value="InterPro"/>
</dbReference>
<proteinExistence type="inferred from homology"/>
<evidence type="ECO:0000256" key="2">
    <source>
        <dbReference type="ARBA" id="ARBA00009904"/>
    </source>
</evidence>
<dbReference type="OrthoDB" id="9803814at2"/>
<dbReference type="InterPro" id="IPR002490">
    <property type="entry name" value="V-ATPase_116kDa_su"/>
</dbReference>
<feature type="transmembrane region" description="Helical" evidence="9">
    <location>
        <begin position="598"/>
        <end position="622"/>
    </location>
</feature>
<evidence type="ECO:0000256" key="3">
    <source>
        <dbReference type="ARBA" id="ARBA00022448"/>
    </source>
</evidence>
<comment type="caution">
    <text evidence="10">The sequence shown here is derived from an EMBL/GenBank/DDBJ whole genome shotgun (WGS) entry which is preliminary data.</text>
</comment>
<dbReference type="GO" id="GO:0051117">
    <property type="term" value="F:ATPase binding"/>
    <property type="evidence" value="ECO:0007669"/>
    <property type="project" value="TreeGrafter"/>
</dbReference>
<dbReference type="GO" id="GO:0016471">
    <property type="term" value="C:vacuolar proton-transporting V-type ATPase complex"/>
    <property type="evidence" value="ECO:0007669"/>
    <property type="project" value="TreeGrafter"/>
</dbReference>
<organism evidence="10 11">
    <name type="scientific">Vagococcus acidifermentans</name>
    <dbReference type="NCBI Taxonomy" id="564710"/>
    <lineage>
        <taxon>Bacteria</taxon>
        <taxon>Bacillati</taxon>
        <taxon>Bacillota</taxon>
        <taxon>Bacilli</taxon>
        <taxon>Lactobacillales</taxon>
        <taxon>Enterococcaceae</taxon>
        <taxon>Vagococcus</taxon>
    </lineage>
</organism>
<feature type="transmembrane region" description="Helical" evidence="9">
    <location>
        <begin position="457"/>
        <end position="481"/>
    </location>
</feature>
<keyword evidence="11" id="KW-1185">Reference proteome</keyword>
<evidence type="ECO:0000256" key="9">
    <source>
        <dbReference type="SAM" id="Phobius"/>
    </source>
</evidence>
<keyword evidence="5 9" id="KW-1133">Transmembrane helix</keyword>
<evidence type="ECO:0000256" key="6">
    <source>
        <dbReference type="ARBA" id="ARBA00023065"/>
    </source>
</evidence>
<accession>A0A430AR09</accession>
<keyword evidence="7 9" id="KW-0472">Membrane</keyword>
<comment type="similarity">
    <text evidence="2">Belongs to the V-ATPase 116 kDa subunit family.</text>
</comment>
<evidence type="ECO:0000256" key="4">
    <source>
        <dbReference type="ARBA" id="ARBA00022692"/>
    </source>
</evidence>
<dbReference type="Pfam" id="PF01496">
    <property type="entry name" value="V_ATPase_I"/>
    <property type="match status" value="2"/>
</dbReference>
<keyword evidence="4 9" id="KW-0812">Transmembrane</keyword>
<feature type="transmembrane region" description="Helical" evidence="9">
    <location>
        <begin position="493"/>
        <end position="513"/>
    </location>
</feature>
<keyword evidence="8" id="KW-0175">Coiled coil</keyword>
<name>A0A430AR09_9ENTE</name>
<evidence type="ECO:0000256" key="5">
    <source>
        <dbReference type="ARBA" id="ARBA00022989"/>
    </source>
</evidence>
<dbReference type="RefSeq" id="WP_126814250.1">
    <property type="nucleotide sequence ID" value="NZ_NGKC01000012.1"/>
</dbReference>
<dbReference type="AlphaFoldDB" id="A0A430AR09"/>
<evidence type="ECO:0000313" key="11">
    <source>
        <dbReference type="Proteomes" id="UP000286773"/>
    </source>
</evidence>
<feature type="coiled-coil region" evidence="8">
    <location>
        <begin position="88"/>
        <end position="134"/>
    </location>
</feature>
<dbReference type="PANTHER" id="PTHR11629:SF63">
    <property type="entry name" value="V-TYPE PROTON ATPASE SUBUNIT A"/>
    <property type="match status" value="1"/>
</dbReference>
<comment type="subcellular location">
    <subcellularLocation>
        <location evidence="1">Membrane</location>
        <topology evidence="1">Multi-pass membrane protein</topology>
    </subcellularLocation>
</comment>
<reference evidence="10 11" key="1">
    <citation type="submission" date="2017-05" db="EMBL/GenBank/DDBJ databases">
        <title>Vagococcus spp. assemblies.</title>
        <authorList>
            <person name="Gulvik C.A."/>
        </authorList>
    </citation>
    <scope>NUCLEOTIDE SEQUENCE [LARGE SCALE GENOMIC DNA]</scope>
    <source>
        <strain evidence="10 11">LMG 24798</strain>
    </source>
</reference>
<evidence type="ECO:0000256" key="7">
    <source>
        <dbReference type="ARBA" id="ARBA00023136"/>
    </source>
</evidence>
<gene>
    <name evidence="10" type="ORF">CBF27_10425</name>
</gene>
<dbReference type="Proteomes" id="UP000286773">
    <property type="component" value="Unassembled WGS sequence"/>
</dbReference>
<dbReference type="GO" id="GO:0033179">
    <property type="term" value="C:proton-transporting V-type ATPase, V0 domain"/>
    <property type="evidence" value="ECO:0007669"/>
    <property type="project" value="InterPro"/>
</dbReference>
<evidence type="ECO:0000256" key="8">
    <source>
        <dbReference type="SAM" id="Coils"/>
    </source>
</evidence>
<evidence type="ECO:0000256" key="1">
    <source>
        <dbReference type="ARBA" id="ARBA00004141"/>
    </source>
</evidence>
<feature type="transmembrane region" description="Helical" evidence="9">
    <location>
        <begin position="370"/>
        <end position="394"/>
    </location>
</feature>
<feature type="transmembrane region" description="Helical" evidence="9">
    <location>
        <begin position="415"/>
        <end position="437"/>
    </location>
</feature>
<dbReference type="EMBL" id="NGKC01000012">
    <property type="protein sequence ID" value="RSU10423.1"/>
    <property type="molecule type" value="Genomic_DNA"/>
</dbReference>
<feature type="transmembrane region" description="Helical" evidence="9">
    <location>
        <begin position="519"/>
        <end position="540"/>
    </location>
</feature>
<protein>
    <submittedName>
        <fullName evidence="10">V-type ATP synthase subunit I</fullName>
    </submittedName>
</protein>
<keyword evidence="6" id="KW-0406">Ion transport</keyword>